<dbReference type="Proteomes" id="UP000029644">
    <property type="component" value="Unassembled WGS sequence"/>
</dbReference>
<accession>A0A090W420</accession>
<comment type="caution">
    <text evidence="1">The sequence shown here is derived from an EMBL/GenBank/DDBJ whole genome shotgun (WGS) entry which is preliminary data.</text>
</comment>
<protein>
    <submittedName>
        <fullName evidence="1">Uncharacterized protein</fullName>
    </submittedName>
</protein>
<gene>
    <name evidence="1" type="ORF">JCM19300_3023</name>
</gene>
<name>A0A090W420_9FLAO</name>
<dbReference type="AlphaFoldDB" id="A0A090W420"/>
<evidence type="ECO:0000313" key="1">
    <source>
        <dbReference type="EMBL" id="GAL62272.1"/>
    </source>
</evidence>
<evidence type="ECO:0000313" key="2">
    <source>
        <dbReference type="Proteomes" id="UP000029644"/>
    </source>
</evidence>
<organism evidence="1 2">
    <name type="scientific">Algibacter lectus</name>
    <dbReference type="NCBI Taxonomy" id="221126"/>
    <lineage>
        <taxon>Bacteria</taxon>
        <taxon>Pseudomonadati</taxon>
        <taxon>Bacteroidota</taxon>
        <taxon>Flavobacteriia</taxon>
        <taxon>Flavobacteriales</taxon>
        <taxon>Flavobacteriaceae</taxon>
        <taxon>Algibacter</taxon>
    </lineage>
</organism>
<dbReference type="EMBL" id="BBNQ01000005">
    <property type="protein sequence ID" value="GAL62272.1"/>
    <property type="molecule type" value="Genomic_DNA"/>
</dbReference>
<reference evidence="1 2" key="1">
    <citation type="journal article" date="2014" name="Genome Announc.">
        <title>Draft Genome Sequences of Marine Flavobacterium Algibacter lectus Strains SS8 and NR4.</title>
        <authorList>
            <person name="Takatani N."/>
            <person name="Nakanishi M."/>
            <person name="Meirelles P."/>
            <person name="Mino S."/>
            <person name="Suda W."/>
            <person name="Oshima K."/>
            <person name="Hattori M."/>
            <person name="Ohkuma M."/>
            <person name="Hosokawa M."/>
            <person name="Miyashita K."/>
            <person name="Thompson F.L."/>
            <person name="Niwa A."/>
            <person name="Sawabe T."/>
            <person name="Sawabe T."/>
        </authorList>
    </citation>
    <scope>NUCLEOTIDE SEQUENCE [LARGE SCALE GENOMIC DNA]</scope>
    <source>
        <strain evidence="1 2">JCM 19300</strain>
    </source>
</reference>
<proteinExistence type="predicted"/>
<sequence>MLFSLFLFTLTQTTSNINILFSNFFVLLGLRRVISLRSQIEVNKNYLMPHFGLL</sequence>